<name>A0AC61QYZ2_9FIRM</name>
<proteinExistence type="predicted"/>
<sequence length="853" mass="98674">MANNNNLENTVIKDEANVDKGGTEVQIGEEMENLEVQSVGAEQTRLEDEVREKEEKLQKALEEVAKKEERYNKRLAELDKKESDILEREIAVLEREDKVSEIEKIQESELAKKRLERKKSLDEEISQERSMALEKISEMISKRRGEMETSFEKELEDRRAQAEKEVETIRSDAKKEAERIRNEAEIEASDRRKRLNAQADLEIVEKNKSINEQQLNLQEQIKTYEEKIQELEKAQKEAEDAKEEADRKARRNDRREENIESREDDLDALVSERWSDKEREYKECINEKDRALEDLRKRANDLSKSVDAIENFKASIGDEPVIIQDRLASKQKEIDKLTAELAKRAPGGTQQELDELKRQYDDLKLANDSLRQQNAAMKKSQEGVDAIEVEKHKVESLNSELKSQVEELEGIVARYEDRIKRLSATETRTADRDARIAEIRSGYTEGFAVASNIYEGEEIEWLNNIKSQCDGYGISFPKRILYAFHTALKISDWSTIAVLAGVSGTGKSELPKLYAAFGGMNFISVPVQPSWDSQEAMLGFFNSIDNRFEPEPLLKYLAQCTEDNQYSPYMSVVLLDEMNLAHVEHYFAEFLSKLETRRGTAKNVPTVEVKLGAGVEPYELQLKRTILWTGTMNQDETTKSLSDKVLDRGLVIYFPRPHTLISRTTLKNLSAMIKDRKMLTESKWTGWIIRNLITSTNEKSALISELDRYREIVEEINNILEKVGRALGHRVWQSIMNYILNYPTVSELLRKNGQRDEKKRTWNFDTVEVTEELKNNMRIAFEDQIVQKIMPKLRGIETRGKGRDHLQEIEDLLESKGFEKLKDDFEIACTQGYGQFMWSSAKYIEVDDVKTEE</sequence>
<keyword evidence="2" id="KW-1185">Reference proteome</keyword>
<reference evidence="1" key="1">
    <citation type="submission" date="2019-04" db="EMBL/GenBank/DDBJ databases">
        <title>Microbes associate with the intestines of laboratory mice.</title>
        <authorList>
            <person name="Navarre W."/>
            <person name="Wong E."/>
            <person name="Huang K."/>
            <person name="Tropini C."/>
            <person name="Ng K."/>
            <person name="Yu B."/>
        </authorList>
    </citation>
    <scope>NUCLEOTIDE SEQUENCE</scope>
    <source>
        <strain evidence="1">NM72_1-8</strain>
    </source>
</reference>
<evidence type="ECO:0000313" key="1">
    <source>
        <dbReference type="EMBL" id="TGX98808.1"/>
    </source>
</evidence>
<accession>A0AC61QYZ2</accession>
<dbReference type="Proteomes" id="UP000307720">
    <property type="component" value="Unassembled WGS sequence"/>
</dbReference>
<comment type="caution">
    <text evidence="1">The sequence shown here is derived from an EMBL/GenBank/DDBJ whole genome shotgun (WGS) entry which is preliminary data.</text>
</comment>
<protein>
    <submittedName>
        <fullName evidence="1">Uncharacterized protein</fullName>
    </submittedName>
</protein>
<organism evidence="1 2">
    <name type="scientific">Hominisplanchenecus murintestinalis</name>
    <dbReference type="NCBI Taxonomy" id="2941517"/>
    <lineage>
        <taxon>Bacteria</taxon>
        <taxon>Bacillati</taxon>
        <taxon>Bacillota</taxon>
        <taxon>Clostridia</taxon>
        <taxon>Lachnospirales</taxon>
        <taxon>Lachnospiraceae</taxon>
        <taxon>Hominisplanchenecus</taxon>
    </lineage>
</organism>
<dbReference type="EMBL" id="SRZB01000013">
    <property type="protein sequence ID" value="TGX98808.1"/>
    <property type="molecule type" value="Genomic_DNA"/>
</dbReference>
<gene>
    <name evidence="1" type="ORF">E5357_07540</name>
</gene>
<evidence type="ECO:0000313" key="2">
    <source>
        <dbReference type="Proteomes" id="UP000307720"/>
    </source>
</evidence>